<dbReference type="Pfam" id="PF09722">
    <property type="entry name" value="Xre_MbcA_ParS_C"/>
    <property type="match status" value="1"/>
</dbReference>
<gene>
    <name evidence="2" type="ORF">JAO75_15915</name>
</gene>
<proteinExistence type="predicted"/>
<feature type="domain" description="Antitoxin Xre/MbcA/ParS-like toxin-binding" evidence="1">
    <location>
        <begin position="71"/>
        <end position="116"/>
    </location>
</feature>
<dbReference type="Proteomes" id="UP000620670">
    <property type="component" value="Unassembled WGS sequence"/>
</dbReference>
<evidence type="ECO:0000313" key="3">
    <source>
        <dbReference type="Proteomes" id="UP000620670"/>
    </source>
</evidence>
<keyword evidence="3" id="KW-1185">Reference proteome</keyword>
<accession>A0ABS0Y3K8</accession>
<evidence type="ECO:0000313" key="2">
    <source>
        <dbReference type="EMBL" id="MBJ6126894.1"/>
    </source>
</evidence>
<evidence type="ECO:0000259" key="1">
    <source>
        <dbReference type="Pfam" id="PF09722"/>
    </source>
</evidence>
<dbReference type="InterPro" id="IPR024467">
    <property type="entry name" value="Xre/MbcA/ParS-like_toxin-bd"/>
</dbReference>
<protein>
    <submittedName>
        <fullName evidence="2">DUF2384 domain-containing protein</fullName>
    </submittedName>
</protein>
<dbReference type="RefSeq" id="WP_199050115.1">
    <property type="nucleotide sequence ID" value="NZ_JAELXT010000017.1"/>
</dbReference>
<sequence length="118" mass="12817">MSDENCAKPSDVALISKAVARAARRLGILEQDLAMISGVSNLENGAIPVQGDWNSFENATLFLRVHDLLDTFASGDAAVAASWLNSHNTVLEGIPIKLIRTNVGLRNVLDYLQSRRNL</sequence>
<dbReference type="EMBL" id="JAELXT010000017">
    <property type="protein sequence ID" value="MBJ6126894.1"/>
    <property type="molecule type" value="Genomic_DNA"/>
</dbReference>
<name>A0ABS0Y3K8_9HYPH</name>
<reference evidence="3" key="1">
    <citation type="submission" date="2020-12" db="EMBL/GenBank/DDBJ databases">
        <title>Hymenobacter sp.</title>
        <authorList>
            <person name="Kim M.K."/>
        </authorList>
    </citation>
    <scope>NUCLEOTIDE SEQUENCE [LARGE SCALE GENOMIC DNA]</scope>
    <source>
        <strain evidence="3">BT325</strain>
    </source>
</reference>
<organism evidence="2 3">
    <name type="scientific">Microvirga splendida</name>
    <dbReference type="NCBI Taxonomy" id="2795727"/>
    <lineage>
        <taxon>Bacteria</taxon>
        <taxon>Pseudomonadati</taxon>
        <taxon>Pseudomonadota</taxon>
        <taxon>Alphaproteobacteria</taxon>
        <taxon>Hyphomicrobiales</taxon>
        <taxon>Methylobacteriaceae</taxon>
        <taxon>Microvirga</taxon>
    </lineage>
</organism>
<comment type="caution">
    <text evidence="2">The sequence shown here is derived from an EMBL/GenBank/DDBJ whole genome shotgun (WGS) entry which is preliminary data.</text>
</comment>